<reference evidence="2 3" key="1">
    <citation type="submission" date="2015-03" db="EMBL/GenBank/DDBJ databases">
        <title>Draft genome sequences of two protease-producing strains of Arsukibacterium isolated from two cold and alkaline environments.</title>
        <authorList>
            <person name="Lylloff J.E."/>
            <person name="Skov L.B."/>
            <person name="Jepsen M."/>
            <person name="Hallin P.F."/>
            <person name="Sorensen S.J."/>
            <person name="Stougaard P."/>
            <person name="Glaring M.A."/>
        </authorList>
    </citation>
    <scope>NUCLEOTIDE SEQUENCE [LARGE SCALE GENOMIC DNA]</scope>
    <source>
        <strain evidence="2 3">GCM72</strain>
    </source>
</reference>
<accession>A0A0M2V7J4</accession>
<dbReference type="CDD" id="cd00761">
    <property type="entry name" value="Glyco_tranf_GTA_type"/>
    <property type="match status" value="1"/>
</dbReference>
<dbReference type="Gene3D" id="3.90.550.10">
    <property type="entry name" value="Spore Coat Polysaccharide Biosynthesis Protein SpsA, Chain A"/>
    <property type="match status" value="1"/>
</dbReference>
<proteinExistence type="predicted"/>
<organism evidence="2 3">
    <name type="scientific">Arsukibacterium ikkense</name>
    <dbReference type="NCBI Taxonomy" id="336831"/>
    <lineage>
        <taxon>Bacteria</taxon>
        <taxon>Pseudomonadati</taxon>
        <taxon>Pseudomonadota</taxon>
        <taxon>Gammaproteobacteria</taxon>
        <taxon>Chromatiales</taxon>
        <taxon>Chromatiaceae</taxon>
        <taxon>Arsukibacterium</taxon>
    </lineage>
</organism>
<comment type="caution">
    <text evidence="2">The sequence shown here is derived from an EMBL/GenBank/DDBJ whole genome shotgun (WGS) entry which is preliminary data.</text>
</comment>
<gene>
    <name evidence="2" type="ORF">WG68_02405</name>
</gene>
<dbReference type="Proteomes" id="UP000034228">
    <property type="component" value="Unassembled WGS sequence"/>
</dbReference>
<keyword evidence="3" id="KW-1185">Reference proteome</keyword>
<feature type="domain" description="Glycosyltransferase 2-like" evidence="1">
    <location>
        <begin position="28"/>
        <end position="193"/>
    </location>
</feature>
<dbReference type="SUPFAM" id="SSF53448">
    <property type="entry name" value="Nucleotide-diphospho-sugar transferases"/>
    <property type="match status" value="1"/>
</dbReference>
<protein>
    <recommendedName>
        <fullName evidence="1">Glycosyltransferase 2-like domain-containing protein</fullName>
    </recommendedName>
</protein>
<dbReference type="InterPro" id="IPR029044">
    <property type="entry name" value="Nucleotide-diphossugar_trans"/>
</dbReference>
<dbReference type="STRING" id="336831.WG68_02405"/>
<sequence>MGWQSKVNILTQAQLETTENMKQLKVVIGIPTFKRPQGVARLLHSISRQVIDCRFEVLVADNEGDKGVGLFTVQQILAEGYPLPLKAIAVNERGISQVRNALMHEAFDNMQADLLAMVDDDEWVEPQWLASLVKVQQQTNADVVGGSVAPDFEVVPPNWAKGLYIYYQSDATYSGPVGLIDGTTNVLLSRNIVDAYPEERFDPFYSLVGGGDKEFFTRIKRRGATFAFAHEAKAHEIFGASRLTKKWAIERSYRIGAGDIRIISNTSPGAGVWLREAAKLTSALVLSSMLWLLMAGIPHKKMQARLKIARQLGKLSALKGSQKAVYAETHGS</sequence>
<dbReference type="InterPro" id="IPR001173">
    <property type="entry name" value="Glyco_trans_2-like"/>
</dbReference>
<evidence type="ECO:0000313" key="3">
    <source>
        <dbReference type="Proteomes" id="UP000034228"/>
    </source>
</evidence>
<dbReference type="OrthoDB" id="6116224at2"/>
<name>A0A0M2V7J4_9GAMM</name>
<dbReference type="EMBL" id="LAHO01000002">
    <property type="protein sequence ID" value="KKO46817.1"/>
    <property type="molecule type" value="Genomic_DNA"/>
</dbReference>
<dbReference type="Pfam" id="PF00535">
    <property type="entry name" value="Glycos_transf_2"/>
    <property type="match status" value="1"/>
</dbReference>
<dbReference type="AlphaFoldDB" id="A0A0M2V7J4"/>
<evidence type="ECO:0000259" key="1">
    <source>
        <dbReference type="Pfam" id="PF00535"/>
    </source>
</evidence>
<evidence type="ECO:0000313" key="2">
    <source>
        <dbReference type="EMBL" id="KKO46817.1"/>
    </source>
</evidence>